<dbReference type="InterPro" id="IPR023917">
    <property type="entry name" value="Bifunctiontional_GlmU_bac-type"/>
</dbReference>
<keyword evidence="1" id="KW-0808">Transferase</keyword>
<evidence type="ECO:0000313" key="4">
    <source>
        <dbReference type="Proteomes" id="UP000319836"/>
    </source>
</evidence>
<reference evidence="3 4" key="1">
    <citation type="journal article" date="2019" name="Nat. Microbiol.">
        <title>Mediterranean grassland soil C-N compound turnover is dependent on rainfall and depth, and is mediated by genomically divergent microorganisms.</title>
        <authorList>
            <person name="Diamond S."/>
            <person name="Andeer P.F."/>
            <person name="Li Z."/>
            <person name="Crits-Christoph A."/>
            <person name="Burstein D."/>
            <person name="Anantharaman K."/>
            <person name="Lane K.R."/>
            <person name="Thomas B.C."/>
            <person name="Pan C."/>
            <person name="Northen T.R."/>
            <person name="Banfield J.F."/>
        </authorList>
    </citation>
    <scope>NUCLEOTIDE SEQUENCE [LARGE SCALE GENOMIC DNA]</scope>
    <source>
        <strain evidence="3">WS_10</strain>
    </source>
</reference>
<dbReference type="NCBIfam" id="TIGR03991">
    <property type="entry name" value="alt_bact_glmU"/>
    <property type="match status" value="1"/>
</dbReference>
<sequence length="357" mass="38032">RAPALDRDRPSSEDDALALNVAALPGPWLAGALEEGRRALWVADDRVVGARASYRELAPGLGRGPAFEAFLRELDLPVIAIEARLLRWPWQIVEWSPGALADDLAMARPEKAGEVHRLAALEAPERVSIAAGARVDAYAVLDARAGPIRLGPRVVVASHTLVCGPCEVGEGSELLGGVIGRSTFGPECRVAGEVDSSIWQGYANKRHHGFVGHSVVGEWANLGALTTTSDLKNTYGEVRVWAGGRERATGYHKIGAFIGAHVKTGIGTLLPTGASIGTGSNLFGGGRFAPKRVPAFTWWDGERAVEHRFDRFLETARIATSRRGRPLDPGEQQALEALFAATRGERLAPRSAPAASA</sequence>
<dbReference type="EMBL" id="VBPA01000260">
    <property type="protein sequence ID" value="TMQ69838.1"/>
    <property type="molecule type" value="Genomic_DNA"/>
</dbReference>
<dbReference type="GO" id="GO:0016779">
    <property type="term" value="F:nucleotidyltransferase activity"/>
    <property type="evidence" value="ECO:0007669"/>
    <property type="project" value="UniProtKB-ARBA"/>
</dbReference>
<dbReference type="Proteomes" id="UP000319836">
    <property type="component" value="Unassembled WGS sequence"/>
</dbReference>
<name>A0A538U1U8_UNCEI</name>
<gene>
    <name evidence="3" type="ORF">E6K80_10365</name>
</gene>
<dbReference type="InterPro" id="IPR011004">
    <property type="entry name" value="Trimer_LpxA-like_sf"/>
</dbReference>
<dbReference type="SUPFAM" id="SSF51161">
    <property type="entry name" value="Trimeric LpxA-like enzymes"/>
    <property type="match status" value="1"/>
</dbReference>
<feature type="non-terminal residue" evidence="3">
    <location>
        <position position="1"/>
    </location>
</feature>
<dbReference type="PANTHER" id="PTHR43584">
    <property type="entry name" value="NUCLEOTIDYL TRANSFERASE"/>
    <property type="match status" value="1"/>
</dbReference>
<dbReference type="GO" id="GO:0016746">
    <property type="term" value="F:acyltransferase activity"/>
    <property type="evidence" value="ECO:0007669"/>
    <property type="project" value="UniProtKB-KW"/>
</dbReference>
<dbReference type="Gene3D" id="2.160.10.10">
    <property type="entry name" value="Hexapeptide repeat proteins"/>
    <property type="match status" value="1"/>
</dbReference>
<accession>A0A538U1U8</accession>
<evidence type="ECO:0008006" key="5">
    <source>
        <dbReference type="Google" id="ProtNLM"/>
    </source>
</evidence>
<comment type="caution">
    <text evidence="3">The sequence shown here is derived from an EMBL/GenBank/DDBJ whole genome shotgun (WGS) entry which is preliminary data.</text>
</comment>
<organism evidence="3 4">
    <name type="scientific">Eiseniibacteriota bacterium</name>
    <dbReference type="NCBI Taxonomy" id="2212470"/>
    <lineage>
        <taxon>Bacteria</taxon>
        <taxon>Candidatus Eiseniibacteriota</taxon>
    </lineage>
</organism>
<dbReference type="AlphaFoldDB" id="A0A538U1U8"/>
<dbReference type="PANTHER" id="PTHR43584:SF9">
    <property type="entry name" value="TRANSFERASE HEXAPEPTIDE REPEAT CONTAINING PROTEIN"/>
    <property type="match status" value="1"/>
</dbReference>
<dbReference type="InterPro" id="IPR050065">
    <property type="entry name" value="GlmU-like"/>
</dbReference>
<proteinExistence type="predicted"/>
<keyword evidence="2" id="KW-0012">Acyltransferase</keyword>
<protein>
    <recommendedName>
        <fullName evidence="5">Glucose-1-phosphate thymidylyltransferase</fullName>
    </recommendedName>
</protein>
<evidence type="ECO:0000256" key="1">
    <source>
        <dbReference type="ARBA" id="ARBA00022679"/>
    </source>
</evidence>
<evidence type="ECO:0000256" key="2">
    <source>
        <dbReference type="ARBA" id="ARBA00023315"/>
    </source>
</evidence>
<evidence type="ECO:0000313" key="3">
    <source>
        <dbReference type="EMBL" id="TMQ69838.1"/>
    </source>
</evidence>